<gene>
    <name evidence="1" type="ORF">NG99_20010</name>
</gene>
<proteinExistence type="predicted"/>
<protein>
    <submittedName>
        <fullName evidence="1">Uncharacterized protein</fullName>
    </submittedName>
</protein>
<dbReference type="eggNOG" id="ENOG5033AI7">
    <property type="taxonomic scope" value="Bacteria"/>
</dbReference>
<reference evidence="1 2" key="1">
    <citation type="submission" date="2014-10" db="EMBL/GenBank/DDBJ databases">
        <title>Genome sequence of Erwinia typographi M043b.</title>
        <authorList>
            <person name="Chan K.-G."/>
            <person name="Tan W.-S."/>
        </authorList>
    </citation>
    <scope>NUCLEOTIDE SEQUENCE [LARGE SCALE GENOMIC DNA]</scope>
    <source>
        <strain evidence="1 2">M043b</strain>
    </source>
</reference>
<evidence type="ECO:0000313" key="1">
    <source>
        <dbReference type="EMBL" id="KGT89285.1"/>
    </source>
</evidence>
<sequence length="453" mass="53315">MFNNLDQFRDSVKSTLAMIEHISHEHNHSEYKKIIENSEVYFLTDNENTPPYLFSCNQHVTEELKEIFKKHENWLPIFILISYLKKPELILSRIVDKASPCASILNQARTCIANYSIPSQFSEHYLERFKIGDIDTSRLHSPDEAEFIGRQLSHYNDLLPDIIPNDVRISLYILAEYNCEMLSDVLSGSINVAKTYCLSSCISMEKKVQLINSSNTEHISKTLTLYILNNTNNKKNNIESCYFVELFRTLYKKGQLDYWMKYINKYPCRFPHIQSYLGESLALINSPEALDSYFNSIMLHNNHLDQSYINSREPVSHCLITFKKHSTSNLQFICWEKAFMIWREWNFGHDKKDLLFSVSSSELDYPVIQYFLNNITETEREQYIDKIWETLSSIDNVWHESKSQQISFYYRCASSLQLPLQARLAKQKDDLNVDLSLRFNFELSKYHQMLFGV</sequence>
<evidence type="ECO:0000313" key="2">
    <source>
        <dbReference type="Proteomes" id="UP000030351"/>
    </source>
</evidence>
<dbReference type="EMBL" id="JRUQ01000056">
    <property type="protein sequence ID" value="KGT89285.1"/>
    <property type="molecule type" value="Genomic_DNA"/>
</dbReference>
<dbReference type="Proteomes" id="UP000030351">
    <property type="component" value="Unassembled WGS sequence"/>
</dbReference>
<dbReference type="OrthoDB" id="7060006at2"/>
<accession>A0A0A3YRK9</accession>
<comment type="caution">
    <text evidence="1">The sequence shown here is derived from an EMBL/GenBank/DDBJ whole genome shotgun (WGS) entry which is preliminary data.</text>
</comment>
<keyword evidence="2" id="KW-1185">Reference proteome</keyword>
<dbReference type="AlphaFoldDB" id="A0A0A3YRK9"/>
<organism evidence="1 2">
    <name type="scientific">Erwinia typographi</name>
    <dbReference type="NCBI Taxonomy" id="371042"/>
    <lineage>
        <taxon>Bacteria</taxon>
        <taxon>Pseudomonadati</taxon>
        <taxon>Pseudomonadota</taxon>
        <taxon>Gammaproteobacteria</taxon>
        <taxon>Enterobacterales</taxon>
        <taxon>Erwiniaceae</taxon>
        <taxon>Erwinia</taxon>
    </lineage>
</organism>
<name>A0A0A3YRK9_9GAMM</name>
<dbReference type="RefSeq" id="WP_034896832.1">
    <property type="nucleotide sequence ID" value="NZ_JRUQ01000056.1"/>
</dbReference>